<organism evidence="1 2">
    <name type="scientific">Shewanella xiamenensis</name>
    <dbReference type="NCBI Taxonomy" id="332186"/>
    <lineage>
        <taxon>Bacteria</taxon>
        <taxon>Pseudomonadati</taxon>
        <taxon>Pseudomonadota</taxon>
        <taxon>Gammaproteobacteria</taxon>
        <taxon>Alteromonadales</taxon>
        <taxon>Shewanellaceae</taxon>
        <taxon>Shewanella</taxon>
    </lineage>
</organism>
<evidence type="ECO:0000313" key="2">
    <source>
        <dbReference type="Proteomes" id="UP001187859"/>
    </source>
</evidence>
<gene>
    <name evidence="1" type="ORF">QM089_11000</name>
</gene>
<dbReference type="Proteomes" id="UP001187859">
    <property type="component" value="Unassembled WGS sequence"/>
</dbReference>
<reference evidence="1" key="1">
    <citation type="submission" date="2023-05" db="EMBL/GenBank/DDBJ databases">
        <title>Colonisation of extended spectrum b-lactamase- and carbapenemase-producing bacteria on hospital surfaces from low- and middle-income countries.</title>
        <authorList>
            <person name="Nieto-Rosado M."/>
            <person name="Sands K."/>
            <person name="Iregbu K."/>
            <person name="Zahra R."/>
            <person name="Mazarati J.B."/>
            <person name="Mehtar S."/>
            <person name="Barnards-Group B."/>
            <person name="Walsh T.R."/>
        </authorList>
    </citation>
    <scope>NUCLEOTIDE SEQUENCE</scope>
    <source>
        <strain evidence="1">PP-E493</strain>
    </source>
</reference>
<comment type="caution">
    <text evidence="1">The sequence shown here is derived from an EMBL/GenBank/DDBJ whole genome shotgun (WGS) entry which is preliminary data.</text>
</comment>
<proteinExistence type="predicted"/>
<evidence type="ECO:0000313" key="1">
    <source>
        <dbReference type="EMBL" id="MDV5390772.1"/>
    </source>
</evidence>
<accession>A0AAE4TKY1</accession>
<name>A0AAE4TKY1_9GAMM</name>
<sequence>MQIYGRSSLEIAEDNLLELVNPVFNINRGEAQRLCIQRRELGAEFRKAGQTLLDAWEGTKEQIESANLLLQAKKLAIFESR</sequence>
<dbReference type="RefSeq" id="WP_317519843.1">
    <property type="nucleotide sequence ID" value="NZ_JASGOQ010000001.1"/>
</dbReference>
<protein>
    <submittedName>
        <fullName evidence="1">Uncharacterized protein</fullName>
    </submittedName>
</protein>
<dbReference type="EMBL" id="JASGOQ010000001">
    <property type="protein sequence ID" value="MDV5390772.1"/>
    <property type="molecule type" value="Genomic_DNA"/>
</dbReference>
<dbReference type="AlphaFoldDB" id="A0AAE4TKY1"/>